<dbReference type="EMBL" id="MN448289">
    <property type="protein sequence ID" value="QFG74647.1"/>
    <property type="molecule type" value="Genomic_DNA"/>
</dbReference>
<proteinExistence type="predicted"/>
<sequence length="194" mass="22916">MSEIYCKVKYCRYPHTHTTSGHICGVIGCKYPYGHGQVEHYDFELRNKLKIYKFDTLPKDKQCTVYNCQHSYNHTNEAHHCYKCKRRINHSSEDCIVQNIDDACRKWVFNKSKIDEFIKFKNNIIFQINVGMGCSLFILKKNNVLSTIFMHSDSWGQYGPETDDSKVLIKFQEGLTLVTTEWLEFNETMNLFRN</sequence>
<name>A0A5J6VM17_9VIRU</name>
<reference evidence="1" key="1">
    <citation type="journal article" date="2019" name="Philos. Trans. R. Soc. Lond., B, Biol. Sci.">
        <title>Targeted metagenomic recovery of four divergent viruses reveals shared and distinctive characteristics of giant viruses of marine eukaryotes.</title>
        <authorList>
            <person name="Needham D.M."/>
            <person name="Poirier C."/>
            <person name="Hehenberger E."/>
            <person name="Jimenez V."/>
            <person name="Swalwell J.E."/>
            <person name="Santoro A.E."/>
            <person name="Worden A.Z."/>
        </authorList>
    </citation>
    <scope>NUCLEOTIDE SEQUENCE</scope>
    <source>
        <strain evidence="1">MPacV-611</strain>
    </source>
</reference>
<protein>
    <submittedName>
        <fullName evidence="1">Uncharacterized protein</fullName>
    </submittedName>
</protein>
<organism evidence="1">
    <name type="scientific">Megaviridae environmental sample</name>
    <dbReference type="NCBI Taxonomy" id="1737588"/>
    <lineage>
        <taxon>Viruses</taxon>
        <taxon>Varidnaviria</taxon>
        <taxon>Bamfordvirae</taxon>
        <taxon>Nucleocytoviricota</taxon>
        <taxon>Megaviricetes</taxon>
        <taxon>Imitervirales</taxon>
        <taxon>Mimiviridae</taxon>
        <taxon>environmental samples</taxon>
    </lineage>
</organism>
<evidence type="ECO:0000313" key="1">
    <source>
        <dbReference type="EMBL" id="QFG74647.1"/>
    </source>
</evidence>
<accession>A0A5J6VM17</accession>
<dbReference type="PROSITE" id="PS51257">
    <property type="entry name" value="PROKAR_LIPOPROTEIN"/>
    <property type="match status" value="1"/>
</dbReference>